<comment type="caution">
    <text evidence="1">The sequence shown here is derived from an EMBL/GenBank/DDBJ whole genome shotgun (WGS) entry which is preliminary data.</text>
</comment>
<name>A0AAV4Y9G4_CAEEX</name>
<protein>
    <submittedName>
        <fullName evidence="1">Uncharacterized protein</fullName>
    </submittedName>
</protein>
<gene>
    <name evidence="1" type="ORF">CEXT_348541</name>
</gene>
<sequence length="96" mass="11128">MTQIIRFTKSFRYDINSLPFVTELSCSHLRFKLLSQPSSHSREAILLFKLLALKDARCCCRSRLYSAAALAVRQKEWSGRDEVLLLYAARGWLVYV</sequence>
<dbReference type="AlphaFoldDB" id="A0AAV4Y9G4"/>
<reference evidence="1 2" key="1">
    <citation type="submission" date="2021-06" db="EMBL/GenBank/DDBJ databases">
        <title>Caerostris extrusa draft genome.</title>
        <authorList>
            <person name="Kono N."/>
            <person name="Arakawa K."/>
        </authorList>
    </citation>
    <scope>NUCLEOTIDE SEQUENCE [LARGE SCALE GENOMIC DNA]</scope>
</reference>
<evidence type="ECO:0000313" key="2">
    <source>
        <dbReference type="Proteomes" id="UP001054945"/>
    </source>
</evidence>
<evidence type="ECO:0000313" key="1">
    <source>
        <dbReference type="EMBL" id="GIZ03645.1"/>
    </source>
</evidence>
<accession>A0AAV4Y9G4</accession>
<keyword evidence="2" id="KW-1185">Reference proteome</keyword>
<proteinExistence type="predicted"/>
<dbReference type="Proteomes" id="UP001054945">
    <property type="component" value="Unassembled WGS sequence"/>
</dbReference>
<organism evidence="1 2">
    <name type="scientific">Caerostris extrusa</name>
    <name type="common">Bark spider</name>
    <name type="synonym">Caerostris bankana</name>
    <dbReference type="NCBI Taxonomy" id="172846"/>
    <lineage>
        <taxon>Eukaryota</taxon>
        <taxon>Metazoa</taxon>
        <taxon>Ecdysozoa</taxon>
        <taxon>Arthropoda</taxon>
        <taxon>Chelicerata</taxon>
        <taxon>Arachnida</taxon>
        <taxon>Araneae</taxon>
        <taxon>Araneomorphae</taxon>
        <taxon>Entelegynae</taxon>
        <taxon>Araneoidea</taxon>
        <taxon>Araneidae</taxon>
        <taxon>Caerostris</taxon>
    </lineage>
</organism>
<dbReference type="EMBL" id="BPLR01018980">
    <property type="protein sequence ID" value="GIZ03645.1"/>
    <property type="molecule type" value="Genomic_DNA"/>
</dbReference>